<evidence type="ECO:0000313" key="2">
    <source>
        <dbReference type="EMBL" id="RGV69993.1"/>
    </source>
</evidence>
<keyword evidence="1" id="KW-0472">Membrane</keyword>
<evidence type="ECO:0000256" key="1">
    <source>
        <dbReference type="SAM" id="Phobius"/>
    </source>
</evidence>
<organism evidence="2 3">
    <name type="scientific">Enterocloster bolteae</name>
    <dbReference type="NCBI Taxonomy" id="208479"/>
    <lineage>
        <taxon>Bacteria</taxon>
        <taxon>Bacillati</taxon>
        <taxon>Bacillota</taxon>
        <taxon>Clostridia</taxon>
        <taxon>Lachnospirales</taxon>
        <taxon>Lachnospiraceae</taxon>
        <taxon>Enterocloster</taxon>
    </lineage>
</organism>
<accession>A0A412YUD4</accession>
<dbReference type="AlphaFoldDB" id="A0A412YUD4"/>
<proteinExistence type="predicted"/>
<dbReference type="EMBL" id="QRZM01000022">
    <property type="protein sequence ID" value="RGV69993.1"/>
    <property type="molecule type" value="Genomic_DNA"/>
</dbReference>
<dbReference type="Proteomes" id="UP000284543">
    <property type="component" value="Unassembled WGS sequence"/>
</dbReference>
<feature type="transmembrane region" description="Helical" evidence="1">
    <location>
        <begin position="45"/>
        <end position="62"/>
    </location>
</feature>
<protein>
    <submittedName>
        <fullName evidence="2">Uncharacterized protein</fullName>
    </submittedName>
</protein>
<keyword evidence="1" id="KW-0812">Transmembrane</keyword>
<gene>
    <name evidence="2" type="ORF">DWW02_27850</name>
</gene>
<evidence type="ECO:0000313" key="3">
    <source>
        <dbReference type="Proteomes" id="UP000284543"/>
    </source>
</evidence>
<keyword evidence="1" id="KW-1133">Transmembrane helix</keyword>
<comment type="caution">
    <text evidence="2">The sequence shown here is derived from an EMBL/GenBank/DDBJ whole genome shotgun (WGS) entry which is preliminary data.</text>
</comment>
<sequence>MQFALKKRFSRESFGVGFSTMLLQVTILVQQTVLYNLAAQHGGDTWQIILGVAYRVVPFAFIPL</sequence>
<reference evidence="2 3" key="1">
    <citation type="submission" date="2018-08" db="EMBL/GenBank/DDBJ databases">
        <title>A genome reference for cultivated species of the human gut microbiota.</title>
        <authorList>
            <person name="Zou Y."/>
            <person name="Xue W."/>
            <person name="Luo G."/>
        </authorList>
    </citation>
    <scope>NUCLEOTIDE SEQUENCE [LARGE SCALE GENOMIC DNA]</scope>
    <source>
        <strain evidence="2 3">AF14-18</strain>
    </source>
</reference>
<feature type="transmembrane region" description="Helical" evidence="1">
    <location>
        <begin position="12"/>
        <end position="33"/>
    </location>
</feature>
<name>A0A412YUD4_9FIRM</name>